<dbReference type="GO" id="GO:0006606">
    <property type="term" value="P:protein import into nucleus"/>
    <property type="evidence" value="ECO:0007669"/>
    <property type="project" value="TreeGrafter"/>
</dbReference>
<reference evidence="10 11" key="1">
    <citation type="journal article" date="2013" name="PLoS Genet.">
        <title>Distinctive expansion of potential virulence genes in the genome of the oomycete fish pathogen Saprolegnia parasitica.</title>
        <authorList>
            <person name="Jiang R.H."/>
            <person name="de Bruijn I."/>
            <person name="Haas B.J."/>
            <person name="Belmonte R."/>
            <person name="Lobach L."/>
            <person name="Christie J."/>
            <person name="van den Ackerveken G."/>
            <person name="Bottin A."/>
            <person name="Bulone V."/>
            <person name="Diaz-Moreno S.M."/>
            <person name="Dumas B."/>
            <person name="Fan L."/>
            <person name="Gaulin E."/>
            <person name="Govers F."/>
            <person name="Grenville-Briggs L.J."/>
            <person name="Horner N.R."/>
            <person name="Levin J.Z."/>
            <person name="Mammella M."/>
            <person name="Meijer H.J."/>
            <person name="Morris P."/>
            <person name="Nusbaum C."/>
            <person name="Oome S."/>
            <person name="Phillips A.J."/>
            <person name="van Rooyen D."/>
            <person name="Rzeszutek E."/>
            <person name="Saraiva M."/>
            <person name="Secombes C.J."/>
            <person name="Seidl M.F."/>
            <person name="Snel B."/>
            <person name="Stassen J.H."/>
            <person name="Sykes S."/>
            <person name="Tripathy S."/>
            <person name="van den Berg H."/>
            <person name="Vega-Arreguin J.C."/>
            <person name="Wawra S."/>
            <person name="Young S.K."/>
            <person name="Zeng Q."/>
            <person name="Dieguez-Uribeondo J."/>
            <person name="Russ C."/>
            <person name="Tyler B.M."/>
            <person name="van West P."/>
        </authorList>
    </citation>
    <scope>NUCLEOTIDE SEQUENCE [LARGE SCALE GENOMIC DNA]</scope>
    <source>
        <strain evidence="10 11">CBS 223.65</strain>
    </source>
</reference>
<dbReference type="GO" id="GO:0044613">
    <property type="term" value="C:nuclear pore central transport channel"/>
    <property type="evidence" value="ECO:0007669"/>
    <property type="project" value="TreeGrafter"/>
</dbReference>
<dbReference type="FunFam" id="1.20.5.170:FF:000040">
    <property type="entry name" value="Nuclear pore glycoprotein p62"/>
    <property type="match status" value="1"/>
</dbReference>
<evidence type="ECO:0000313" key="11">
    <source>
        <dbReference type="Proteomes" id="UP000030745"/>
    </source>
</evidence>
<dbReference type="GO" id="GO:0051028">
    <property type="term" value="P:mRNA transport"/>
    <property type="evidence" value="ECO:0007669"/>
    <property type="project" value="UniProtKB-KW"/>
</dbReference>
<evidence type="ECO:0000256" key="5">
    <source>
        <dbReference type="ARBA" id="ARBA00022927"/>
    </source>
</evidence>
<dbReference type="EMBL" id="KK584464">
    <property type="protein sequence ID" value="KDO15930.1"/>
    <property type="molecule type" value="Genomic_DNA"/>
</dbReference>
<dbReference type="RefSeq" id="XP_012213361.1">
    <property type="nucleotide sequence ID" value="XM_012357971.1"/>
</dbReference>
<dbReference type="AlphaFoldDB" id="A0A067BGQ9"/>
<dbReference type="InterPro" id="IPR007758">
    <property type="entry name" value="Nucleoporin_NSP1_C"/>
</dbReference>
<feature type="non-terminal residue" evidence="10">
    <location>
        <position position="1"/>
    </location>
</feature>
<evidence type="ECO:0000256" key="8">
    <source>
        <dbReference type="ARBA" id="ARBA00023242"/>
    </source>
</evidence>
<keyword evidence="3" id="KW-0813">Transport</keyword>
<keyword evidence="7" id="KW-0906">Nuclear pore complex</keyword>
<evidence type="ECO:0000313" key="10">
    <source>
        <dbReference type="EMBL" id="KDO15930.1"/>
    </source>
</evidence>
<evidence type="ECO:0000256" key="4">
    <source>
        <dbReference type="ARBA" id="ARBA00022816"/>
    </source>
</evidence>
<evidence type="ECO:0000256" key="6">
    <source>
        <dbReference type="ARBA" id="ARBA00023010"/>
    </source>
</evidence>
<dbReference type="GO" id="GO:0005543">
    <property type="term" value="F:phospholipid binding"/>
    <property type="evidence" value="ECO:0007669"/>
    <property type="project" value="TreeGrafter"/>
</dbReference>
<dbReference type="Gene3D" id="1.20.5.170">
    <property type="match status" value="1"/>
</dbReference>
<evidence type="ECO:0000256" key="1">
    <source>
        <dbReference type="ARBA" id="ARBA00004567"/>
    </source>
</evidence>
<dbReference type="Proteomes" id="UP000030745">
    <property type="component" value="Unassembled WGS sequence"/>
</dbReference>
<dbReference type="STRING" id="695850.A0A067BGQ9"/>
<evidence type="ECO:0000256" key="2">
    <source>
        <dbReference type="ARBA" id="ARBA00005911"/>
    </source>
</evidence>
<organism evidence="10 11">
    <name type="scientific">Saprolegnia parasitica (strain CBS 223.65)</name>
    <dbReference type="NCBI Taxonomy" id="695850"/>
    <lineage>
        <taxon>Eukaryota</taxon>
        <taxon>Sar</taxon>
        <taxon>Stramenopiles</taxon>
        <taxon>Oomycota</taxon>
        <taxon>Saprolegniomycetes</taxon>
        <taxon>Saprolegniales</taxon>
        <taxon>Saprolegniaceae</taxon>
        <taxon>Saprolegnia</taxon>
    </lineage>
</organism>
<dbReference type="InterPro" id="IPR026010">
    <property type="entry name" value="NSP1/NUP62"/>
</dbReference>
<comment type="similarity">
    <text evidence="2">Belongs to the nucleoporin NSP1/NUP62 family.</text>
</comment>
<protein>
    <recommendedName>
        <fullName evidence="9">Nucleoporin NSP1-like C-terminal domain-containing protein</fullName>
    </recommendedName>
</protein>
<dbReference type="PANTHER" id="PTHR12084:SF0">
    <property type="entry name" value="NUCLEAR PORE GLYCOPROTEIN P62"/>
    <property type="match status" value="1"/>
</dbReference>
<dbReference type="Pfam" id="PF05064">
    <property type="entry name" value="Nsp1_C"/>
    <property type="match status" value="1"/>
</dbReference>
<proteinExistence type="inferred from homology"/>
<keyword evidence="4" id="KW-0509">mRNA transport</keyword>
<dbReference type="PANTHER" id="PTHR12084">
    <property type="entry name" value="NUCLEAR PORE GLYCOPROTEIN P62-RELATED"/>
    <property type="match status" value="1"/>
</dbReference>
<evidence type="ECO:0000256" key="7">
    <source>
        <dbReference type="ARBA" id="ARBA00023132"/>
    </source>
</evidence>
<dbReference type="GeneID" id="24140053"/>
<evidence type="ECO:0000256" key="3">
    <source>
        <dbReference type="ARBA" id="ARBA00022448"/>
    </source>
</evidence>
<name>A0A067BGQ9_SAPPC</name>
<keyword evidence="11" id="KW-1185">Reference proteome</keyword>
<keyword evidence="5" id="KW-0653">Protein transport</keyword>
<dbReference type="GO" id="GO:0017056">
    <property type="term" value="F:structural constituent of nuclear pore"/>
    <property type="evidence" value="ECO:0007669"/>
    <property type="project" value="InterPro"/>
</dbReference>
<keyword evidence="6" id="KW-0811">Translocation</keyword>
<sequence length="300" mass="32415">ACDDWLSSVAQRRRRLPRDAKAPAATGFSFGDAAKTATPAATPAATGFSFGDAAKTPATTEAKAPATSFSFGATAEKAADDKPAAASFSFGDAKTTTDAAKPADASAAATTALPAEYKDKTVEDIINMWSEQLENHAMAFTNEAVRVSHWDAELMENQKKLGDLAIDVRRLQMAQKELNANLDTISAYQLELDATLETLESSVDKLFENHRQIPDTADIERERGLQLSVDIDNQLTMMSTALKETIDRLNQSQAQEDESANPMAQILKVLNVHHNSLVWIDGNATKLATDMASIAKKLQQ</sequence>
<feature type="domain" description="Nucleoporin NSP1-like C-terminal" evidence="9">
    <location>
        <begin position="107"/>
        <end position="211"/>
    </location>
</feature>
<accession>A0A067BGQ9</accession>
<dbReference type="OMA" id="EPRVELY"/>
<dbReference type="VEuPathDB" id="FungiDB:SPRG_18530"/>
<dbReference type="OrthoDB" id="344345at2759"/>
<evidence type="ECO:0000259" key="9">
    <source>
        <dbReference type="Pfam" id="PF05064"/>
    </source>
</evidence>
<dbReference type="KEGG" id="spar:SPRG_18530"/>
<keyword evidence="8" id="KW-0539">Nucleus</keyword>
<comment type="subcellular location">
    <subcellularLocation>
        <location evidence="1">Nucleus</location>
        <location evidence="1">Nuclear pore complex</location>
    </subcellularLocation>
</comment>
<dbReference type="GO" id="GO:0006405">
    <property type="term" value="P:RNA export from nucleus"/>
    <property type="evidence" value="ECO:0007669"/>
    <property type="project" value="TreeGrafter"/>
</dbReference>
<gene>
    <name evidence="10" type="ORF">SPRG_18530</name>
</gene>